<dbReference type="GO" id="GO:0016829">
    <property type="term" value="F:lyase activity"/>
    <property type="evidence" value="ECO:0007669"/>
    <property type="project" value="UniProtKB-UniRule"/>
</dbReference>
<comment type="caution">
    <text evidence="3">The sequence shown here is derived from an EMBL/GenBank/DDBJ whole genome shotgun (WGS) entry which is preliminary data.</text>
</comment>
<dbReference type="PANTHER" id="PTHR36566">
    <property type="entry name" value="NICKEL INSERTION PROTEIN-RELATED"/>
    <property type="match status" value="1"/>
</dbReference>
<dbReference type="Pfam" id="PF01969">
    <property type="entry name" value="Ni_insertion"/>
    <property type="match status" value="1"/>
</dbReference>
<evidence type="ECO:0000256" key="2">
    <source>
        <dbReference type="HAMAP-Rule" id="MF_01074"/>
    </source>
</evidence>
<dbReference type="AlphaFoldDB" id="A0A1Y2N7L9"/>
<dbReference type="OrthoDB" id="9765625at2"/>
<evidence type="ECO:0000313" key="4">
    <source>
        <dbReference type="Proteomes" id="UP000194360"/>
    </source>
</evidence>
<comment type="similarity">
    <text evidence="2">Belongs to the LarC family.</text>
</comment>
<dbReference type="GO" id="GO:0051604">
    <property type="term" value="P:protein maturation"/>
    <property type="evidence" value="ECO:0007669"/>
    <property type="project" value="UniProtKB-UniRule"/>
</dbReference>
<dbReference type="Gene3D" id="3.30.70.1380">
    <property type="entry name" value="Transcriptional regulatory protein pf0864 domain like"/>
    <property type="match status" value="1"/>
</dbReference>
<name>A0A1Y2N7L9_PSEAH</name>
<dbReference type="Proteomes" id="UP000194360">
    <property type="component" value="Unassembled WGS sequence"/>
</dbReference>
<keyword evidence="2" id="KW-0456">Lyase</keyword>
<gene>
    <name evidence="2" type="primary">larC</name>
    <name evidence="3" type="ORF">BG845_00413</name>
</gene>
<keyword evidence="4" id="KW-1185">Reference proteome</keyword>
<reference evidence="3 4" key="1">
    <citation type="submission" date="2016-09" db="EMBL/GenBank/DDBJ databases">
        <title>Pseudonocardia autotrophica DSM535, a candidate organism with high potential of specific P450 cytochromes.</title>
        <authorList>
            <person name="Grumaz C."/>
            <person name="Vainshtein Y."/>
            <person name="Kirstahler P."/>
            <person name="Sohn K."/>
        </authorList>
    </citation>
    <scope>NUCLEOTIDE SEQUENCE [LARGE SCALE GENOMIC DNA]</scope>
    <source>
        <strain evidence="3 4">DSM 535</strain>
    </source>
</reference>
<dbReference type="HAMAP" id="MF_01074">
    <property type="entry name" value="LarC"/>
    <property type="match status" value="1"/>
</dbReference>
<dbReference type="RefSeq" id="WP_085910765.1">
    <property type="nucleotide sequence ID" value="NZ_AP018920.1"/>
</dbReference>
<protein>
    <recommendedName>
        <fullName evidence="2">Pyridinium-3,5-bisthiocarboxylic acid mononucleotide nickel insertion protein</fullName>
        <shortName evidence="2">P2TMN nickel insertion protein</shortName>
        <ecNumber evidence="2">4.99.1.12</ecNumber>
    </recommendedName>
    <alternativeName>
        <fullName evidence="2">Nickel-pincer cofactor biosynthesis protein LarC</fullName>
    </alternativeName>
</protein>
<dbReference type="EC" id="4.99.1.12" evidence="2"/>
<dbReference type="Gene3D" id="3.10.20.300">
    <property type="entry name" value="mk0293 like domain"/>
    <property type="match status" value="1"/>
</dbReference>
<comment type="catalytic activity">
    <reaction evidence="2">
        <text>Ni(II)-pyridinium-3,5-bisthiocarboxylate mononucleotide = pyridinium-3,5-bisthiocarboxylate mononucleotide + Ni(2+)</text>
        <dbReference type="Rhea" id="RHEA:54784"/>
        <dbReference type="ChEBI" id="CHEBI:49786"/>
        <dbReference type="ChEBI" id="CHEBI:137372"/>
        <dbReference type="ChEBI" id="CHEBI:137373"/>
        <dbReference type="EC" id="4.99.1.12"/>
    </reaction>
</comment>
<sequence>MIGWIDATAGASGDMLLGALLGAGVPLDVLQDAVDALAPGEVRLAAEEVTRGGLAAVHCRVAVAAAPHTHRRWREISATLDTAPLDDAVRERARAAFARLAAAEATVHRSPVDEVAFHEVGALDSIADVVGTCAGLTHLGLERLTVSTIAVGSGRVRGAHGSLPVPVPAVVELLRGVPTTSGPGSTESCTPTGAALLRTWSQGYGPQPPMVVEAVGVGAGGRDPSGHANVLRLLAGHPVPDGAGTGQVVLVETNVDDMDPRLWPSVLADLLSAGALDAWLTPILMKKGRPAHVLSALVPPDLLTAAAAVIFATTSAIGLRHTTWERDVLEREIRSVTVHGHPVRVKIARRDGRVLNAQPEYDDVEAVARASGRSPAGVLAAALAALPADWRSL</sequence>
<accession>A0A1Y2N7L9</accession>
<dbReference type="EMBL" id="MIGB01000002">
    <property type="protein sequence ID" value="OSY43470.1"/>
    <property type="molecule type" value="Genomic_DNA"/>
</dbReference>
<comment type="function">
    <text evidence="2">Involved in the biosynthesis of a nickel-pincer cofactor ((SCS)Ni(II) pincer complex). Binds Ni(2+), and functions in nickel delivery to pyridinium-3,5-bisthiocarboxylic acid mononucleotide (P2TMN), to form the mature cofactor. Is thus probably required for the activation of nickel-pincer cofactor-dependent enzymes.</text>
</comment>
<keyword evidence="1 2" id="KW-0533">Nickel</keyword>
<dbReference type="PANTHER" id="PTHR36566:SF1">
    <property type="entry name" value="PYRIDINIUM-3,5-BISTHIOCARBOXYLIC ACID MONONUCLEOTIDE NICKEL INSERTION PROTEIN"/>
    <property type="match status" value="1"/>
</dbReference>
<organism evidence="3 4">
    <name type="scientific">Pseudonocardia autotrophica</name>
    <name type="common">Amycolata autotrophica</name>
    <name type="synonym">Nocardia autotrophica</name>
    <dbReference type="NCBI Taxonomy" id="2074"/>
    <lineage>
        <taxon>Bacteria</taxon>
        <taxon>Bacillati</taxon>
        <taxon>Actinomycetota</taxon>
        <taxon>Actinomycetes</taxon>
        <taxon>Pseudonocardiales</taxon>
        <taxon>Pseudonocardiaceae</taxon>
        <taxon>Pseudonocardia</taxon>
    </lineage>
</organism>
<dbReference type="GO" id="GO:0016151">
    <property type="term" value="F:nickel cation binding"/>
    <property type="evidence" value="ECO:0007669"/>
    <property type="project" value="UniProtKB-UniRule"/>
</dbReference>
<dbReference type="InterPro" id="IPR002822">
    <property type="entry name" value="Ni_insertion"/>
</dbReference>
<dbReference type="NCBIfam" id="TIGR00299">
    <property type="entry name" value="nickel pincer cofactor biosynthesis protein LarC"/>
    <property type="match status" value="1"/>
</dbReference>
<evidence type="ECO:0000256" key="1">
    <source>
        <dbReference type="ARBA" id="ARBA00022596"/>
    </source>
</evidence>
<evidence type="ECO:0000313" key="3">
    <source>
        <dbReference type="EMBL" id="OSY43470.1"/>
    </source>
</evidence>
<dbReference type="STRING" id="2074.BG845_00413"/>
<proteinExistence type="inferred from homology"/>